<accession>A0A061F4U3</accession>
<evidence type="ECO:0000313" key="2">
    <source>
        <dbReference type="EMBL" id="EOY09549.1"/>
    </source>
</evidence>
<dbReference type="AlphaFoldDB" id="A0A061F4U3"/>
<feature type="region of interest" description="Disordered" evidence="1">
    <location>
        <begin position="191"/>
        <end position="213"/>
    </location>
</feature>
<dbReference type="EMBL" id="CM001883">
    <property type="protein sequence ID" value="EOY09549.1"/>
    <property type="molecule type" value="Genomic_DNA"/>
</dbReference>
<dbReference type="HOGENOM" id="CLU_1296375_0_0_1"/>
<evidence type="ECO:0000313" key="3">
    <source>
        <dbReference type="Proteomes" id="UP000026915"/>
    </source>
</evidence>
<dbReference type="Proteomes" id="UP000026915">
    <property type="component" value="Chromosome 5"/>
</dbReference>
<sequence>MQAKANCRESSTAPSKPRVSLGLEAVVKSMWSCPSMCSEASSHSHASDALGGDQYQAALTAREEALAGIIALKESLGKGNSRPTPGIVIEPFNIKVIPPCKDCQFIDYNWDDLIAQAGSDSTDHVSGPAYEGKKAEDFDSSVPLTENFPGYGVIDRCGGCFGCSNYHFEPPCCKELLPLALHHLFKQTSTTNGGENKAADGALSEKMDSNLKL</sequence>
<reference evidence="2 3" key="1">
    <citation type="journal article" date="2013" name="Genome Biol.">
        <title>The genome sequence of the most widely cultivated cacao type and its use to identify candidate genes regulating pod color.</title>
        <authorList>
            <person name="Motamayor J.C."/>
            <person name="Mockaitis K."/>
            <person name="Schmutz J."/>
            <person name="Haiminen N."/>
            <person name="Iii D.L."/>
            <person name="Cornejo O."/>
            <person name="Findley S.D."/>
            <person name="Zheng P."/>
            <person name="Utro F."/>
            <person name="Royaert S."/>
            <person name="Saski C."/>
            <person name="Jenkins J."/>
            <person name="Podicheti R."/>
            <person name="Zhao M."/>
            <person name="Scheffler B.E."/>
            <person name="Stack J.C."/>
            <person name="Feltus F.A."/>
            <person name="Mustiga G.M."/>
            <person name="Amores F."/>
            <person name="Phillips W."/>
            <person name="Marelli J.P."/>
            <person name="May G.D."/>
            <person name="Shapiro H."/>
            <person name="Ma J."/>
            <person name="Bustamante C.D."/>
            <person name="Schnell R.J."/>
            <person name="Main D."/>
            <person name="Gilbert D."/>
            <person name="Parida L."/>
            <person name="Kuhn D.N."/>
        </authorList>
    </citation>
    <scope>NUCLEOTIDE SEQUENCE [LARGE SCALE GENOMIC DNA]</scope>
    <source>
        <strain evidence="3">cv. Matina 1-6</strain>
    </source>
</reference>
<organism evidence="2 3">
    <name type="scientific">Theobroma cacao</name>
    <name type="common">Cacao</name>
    <name type="synonym">Cocoa</name>
    <dbReference type="NCBI Taxonomy" id="3641"/>
    <lineage>
        <taxon>Eukaryota</taxon>
        <taxon>Viridiplantae</taxon>
        <taxon>Streptophyta</taxon>
        <taxon>Embryophyta</taxon>
        <taxon>Tracheophyta</taxon>
        <taxon>Spermatophyta</taxon>
        <taxon>Magnoliopsida</taxon>
        <taxon>eudicotyledons</taxon>
        <taxon>Gunneridae</taxon>
        <taxon>Pentapetalae</taxon>
        <taxon>rosids</taxon>
        <taxon>malvids</taxon>
        <taxon>Malvales</taxon>
        <taxon>Malvaceae</taxon>
        <taxon>Byttnerioideae</taxon>
        <taxon>Theobroma</taxon>
    </lineage>
</organism>
<keyword evidence="3" id="KW-1185">Reference proteome</keyword>
<evidence type="ECO:0000256" key="1">
    <source>
        <dbReference type="SAM" id="MobiDB-lite"/>
    </source>
</evidence>
<name>A0A061F4U3_THECC</name>
<proteinExistence type="predicted"/>
<dbReference type="Gramene" id="EOY09549">
    <property type="protein sequence ID" value="EOY09549"/>
    <property type="gene ID" value="TCM_024959"/>
</dbReference>
<feature type="compositionally biased region" description="Basic and acidic residues" evidence="1">
    <location>
        <begin position="203"/>
        <end position="213"/>
    </location>
</feature>
<gene>
    <name evidence="2" type="ORF">TCM_024959</name>
</gene>
<protein>
    <submittedName>
        <fullName evidence="2">Uncharacterized protein</fullName>
    </submittedName>
</protein>
<dbReference type="InParanoid" id="A0A061F4U3"/>